<proteinExistence type="predicted"/>
<gene>
    <name evidence="2" type="ORF">A2537_01530</name>
</gene>
<dbReference type="Proteomes" id="UP000178490">
    <property type="component" value="Unassembled WGS sequence"/>
</dbReference>
<dbReference type="SUPFAM" id="SSF111331">
    <property type="entry name" value="NAD kinase/diacylglycerol kinase-like"/>
    <property type="match status" value="1"/>
</dbReference>
<protein>
    <recommendedName>
        <fullName evidence="1">DAGKc domain-containing protein</fullName>
    </recommendedName>
</protein>
<dbReference type="InterPro" id="IPR016064">
    <property type="entry name" value="NAD/diacylglycerol_kinase_sf"/>
</dbReference>
<evidence type="ECO:0000313" key="2">
    <source>
        <dbReference type="EMBL" id="OGH88985.1"/>
    </source>
</evidence>
<dbReference type="Pfam" id="PF00781">
    <property type="entry name" value="DAGK_cat"/>
    <property type="match status" value="1"/>
</dbReference>
<dbReference type="InterPro" id="IPR001206">
    <property type="entry name" value="Diacylglycerol_kinase_cat_dom"/>
</dbReference>
<sequence>MYIYLYDNFLRQKKYDSIIKSVEVRLTDYGIAGKILRLNNFIDPKQIIDDEIKRGAKTVVIVGNDATFGYVLSRAATCDCNFGFLPIGPDNTISEVLGIPVGVEACDVLSKRRKESLDVGWMNNRYFVSKLHILPAKLKVVYDERFSVTANDKMEMVVCNLQPYYWKKETKDTAQQVVHPQDGKLEAFLRPLTKQGWWGYKYEDPSVFPFEEMEITSDSPFTVEADGKVSKEVKVKIKLAHGKVDMIVGRNRKF</sequence>
<dbReference type="EMBL" id="MFRC01000053">
    <property type="protein sequence ID" value="OGH88985.1"/>
    <property type="molecule type" value="Genomic_DNA"/>
</dbReference>
<comment type="caution">
    <text evidence="2">The sequence shown here is derived from an EMBL/GenBank/DDBJ whole genome shotgun (WGS) entry which is preliminary data.</text>
</comment>
<feature type="domain" description="DAGKc" evidence="1">
    <location>
        <begin position="13"/>
        <end position="121"/>
    </location>
</feature>
<reference evidence="2 3" key="1">
    <citation type="journal article" date="2016" name="Nat. Commun.">
        <title>Thousands of microbial genomes shed light on interconnected biogeochemical processes in an aquifer system.</title>
        <authorList>
            <person name="Anantharaman K."/>
            <person name="Brown C.T."/>
            <person name="Hug L.A."/>
            <person name="Sharon I."/>
            <person name="Castelle C.J."/>
            <person name="Probst A.J."/>
            <person name="Thomas B.C."/>
            <person name="Singh A."/>
            <person name="Wilkins M.J."/>
            <person name="Karaoz U."/>
            <person name="Brodie E.L."/>
            <person name="Williams K.H."/>
            <person name="Hubbard S.S."/>
            <person name="Banfield J.F."/>
        </authorList>
    </citation>
    <scope>NUCLEOTIDE SEQUENCE [LARGE SCALE GENOMIC DNA]</scope>
</reference>
<dbReference type="Gene3D" id="3.40.50.10330">
    <property type="entry name" value="Probable inorganic polyphosphate/atp-NAD kinase, domain 1"/>
    <property type="match status" value="1"/>
</dbReference>
<evidence type="ECO:0000259" key="1">
    <source>
        <dbReference type="Pfam" id="PF00781"/>
    </source>
</evidence>
<dbReference type="InterPro" id="IPR017438">
    <property type="entry name" value="ATP-NAD_kinase_N"/>
</dbReference>
<evidence type="ECO:0000313" key="3">
    <source>
        <dbReference type="Proteomes" id="UP000178490"/>
    </source>
</evidence>
<dbReference type="AlphaFoldDB" id="A0A1F6NYK1"/>
<dbReference type="GO" id="GO:0016301">
    <property type="term" value="F:kinase activity"/>
    <property type="evidence" value="ECO:0007669"/>
    <property type="project" value="InterPro"/>
</dbReference>
<name>A0A1F6NYK1_9BACT</name>
<organism evidence="2 3">
    <name type="scientific">Candidatus Magasanikbacteria bacterium RIFOXYD2_FULL_36_9</name>
    <dbReference type="NCBI Taxonomy" id="1798707"/>
    <lineage>
        <taxon>Bacteria</taxon>
        <taxon>Candidatus Magasanikiibacteriota</taxon>
    </lineage>
</organism>
<accession>A0A1F6NYK1</accession>